<sequence>MTHDEDLSAVMKEDEMEVPSTSEFIRRLSNYLILSEDAVKEIDLQVSMESWKDVQDRHVISNLNDMSVDTRHSPYQNKAAILALNNLEISRATLHREHLFLVFCENVCTLVYTVLKICDEVLDGKLESQLDSDWQTLCSSLMARRTVNNSKKYLNKLKNTLELIIYIAPNPFTKEGISNKHLPGSFDFSMAHVEKPLEHKI</sequence>
<reference evidence="1 2" key="1">
    <citation type="journal article" date="2023" name="Proc. Natl. Acad. Sci. U.S.A.">
        <title>A global phylogenomic analysis of the shiitake genus Lentinula.</title>
        <authorList>
            <person name="Sierra-Patev S."/>
            <person name="Min B."/>
            <person name="Naranjo-Ortiz M."/>
            <person name="Looney B."/>
            <person name="Konkel Z."/>
            <person name="Slot J.C."/>
            <person name="Sakamoto Y."/>
            <person name="Steenwyk J.L."/>
            <person name="Rokas A."/>
            <person name="Carro J."/>
            <person name="Camarero S."/>
            <person name="Ferreira P."/>
            <person name="Molpeceres G."/>
            <person name="Ruiz-Duenas F.J."/>
            <person name="Serrano A."/>
            <person name="Henrissat B."/>
            <person name="Drula E."/>
            <person name="Hughes K.W."/>
            <person name="Mata J.L."/>
            <person name="Ishikawa N.K."/>
            <person name="Vargas-Isla R."/>
            <person name="Ushijima S."/>
            <person name="Smith C.A."/>
            <person name="Donoghue J."/>
            <person name="Ahrendt S."/>
            <person name="Andreopoulos W."/>
            <person name="He G."/>
            <person name="LaButti K."/>
            <person name="Lipzen A."/>
            <person name="Ng V."/>
            <person name="Riley R."/>
            <person name="Sandor L."/>
            <person name="Barry K."/>
            <person name="Martinez A.T."/>
            <person name="Xiao Y."/>
            <person name="Gibbons J.G."/>
            <person name="Terashima K."/>
            <person name="Grigoriev I.V."/>
            <person name="Hibbett D."/>
        </authorList>
    </citation>
    <scope>NUCLEOTIDE SEQUENCE [LARGE SCALE GENOMIC DNA]</scope>
    <source>
        <strain evidence="1 2">TFB7810</strain>
    </source>
</reference>
<accession>A0A9W8TWC4</accession>
<comment type="caution">
    <text evidence="1">The sequence shown here is derived from an EMBL/GenBank/DDBJ whole genome shotgun (WGS) entry which is preliminary data.</text>
</comment>
<evidence type="ECO:0000313" key="1">
    <source>
        <dbReference type="EMBL" id="KAJ3742551.1"/>
    </source>
</evidence>
<name>A0A9W8TWC4_9AGAR</name>
<keyword evidence="2" id="KW-1185">Reference proteome</keyword>
<proteinExistence type="predicted"/>
<dbReference type="EMBL" id="JANVFU010000010">
    <property type="protein sequence ID" value="KAJ3742551.1"/>
    <property type="molecule type" value="Genomic_DNA"/>
</dbReference>
<protein>
    <submittedName>
        <fullName evidence="1">Uncharacterized protein</fullName>
    </submittedName>
</protein>
<gene>
    <name evidence="1" type="ORF">DFH05DRAFT_1461635</name>
</gene>
<dbReference type="Proteomes" id="UP001142393">
    <property type="component" value="Unassembled WGS sequence"/>
</dbReference>
<evidence type="ECO:0000313" key="2">
    <source>
        <dbReference type="Proteomes" id="UP001142393"/>
    </source>
</evidence>
<organism evidence="1 2">
    <name type="scientific">Lentinula detonsa</name>
    <dbReference type="NCBI Taxonomy" id="2804962"/>
    <lineage>
        <taxon>Eukaryota</taxon>
        <taxon>Fungi</taxon>
        <taxon>Dikarya</taxon>
        <taxon>Basidiomycota</taxon>
        <taxon>Agaricomycotina</taxon>
        <taxon>Agaricomycetes</taxon>
        <taxon>Agaricomycetidae</taxon>
        <taxon>Agaricales</taxon>
        <taxon>Marasmiineae</taxon>
        <taxon>Omphalotaceae</taxon>
        <taxon>Lentinula</taxon>
    </lineage>
</organism>
<dbReference type="AlphaFoldDB" id="A0A9W8TWC4"/>